<dbReference type="RefSeq" id="WP_197989592.1">
    <property type="nucleotide sequence ID" value="NZ_JACYXC010000001.1"/>
</dbReference>
<dbReference type="EMBL" id="JACYXC010000001">
    <property type="protein sequence ID" value="MBH5336142.1"/>
    <property type="molecule type" value="Genomic_DNA"/>
</dbReference>
<organism evidence="1 2">
    <name type="scientific">Streptomyces pactum</name>
    <dbReference type="NCBI Taxonomy" id="68249"/>
    <lineage>
        <taxon>Bacteria</taxon>
        <taxon>Bacillati</taxon>
        <taxon>Actinomycetota</taxon>
        <taxon>Actinomycetes</taxon>
        <taxon>Kitasatosporales</taxon>
        <taxon>Streptomycetaceae</taxon>
        <taxon>Streptomyces</taxon>
    </lineage>
</organism>
<protein>
    <submittedName>
        <fullName evidence="1">Uncharacterized protein</fullName>
    </submittedName>
</protein>
<gene>
    <name evidence="1" type="ORF">IHE55_15655</name>
</gene>
<proteinExistence type="predicted"/>
<reference evidence="1 2" key="1">
    <citation type="submission" date="2020-09" db="EMBL/GenBank/DDBJ databases">
        <title>Biosynthesis of the nuclear factor of activated T cells inhibitor NFAT-133 and its congeners in Streptomyces pactum.</title>
        <authorList>
            <person name="Zhou W."/>
            <person name="Posri P."/>
            <person name="Abugrain M.E."/>
            <person name="Weisberg A.J."/>
            <person name="Chang J.H."/>
            <person name="Mahmud T."/>
        </authorList>
    </citation>
    <scope>NUCLEOTIDE SEQUENCE [LARGE SCALE GENOMIC DNA]</scope>
    <source>
        <strain evidence="1 2">ATCC 27456</strain>
    </source>
</reference>
<name>A0ABS0NLS0_9ACTN</name>
<accession>A0ABS0NLS0</accession>
<comment type="caution">
    <text evidence="1">The sequence shown here is derived from an EMBL/GenBank/DDBJ whole genome shotgun (WGS) entry which is preliminary data.</text>
</comment>
<dbReference type="Proteomes" id="UP000807371">
    <property type="component" value="Unassembled WGS sequence"/>
</dbReference>
<keyword evidence="2" id="KW-1185">Reference proteome</keyword>
<sequence>MGATAAGTVGAAVAVIPPAAGAAVIVDPRVDDHADALAGFAPAIVADYRAALRELGNEIADPPAWEPARRQAHEIIDDCVAALRYARRQPTEDALAAATGLGMRRPPSPSTPRCRCRRAPRCSRSAWTTCAGPRRWRRPTARTNSSP</sequence>
<evidence type="ECO:0000313" key="1">
    <source>
        <dbReference type="EMBL" id="MBH5336142.1"/>
    </source>
</evidence>
<evidence type="ECO:0000313" key="2">
    <source>
        <dbReference type="Proteomes" id="UP000807371"/>
    </source>
</evidence>